<dbReference type="PANTHER" id="PTHR42939">
    <property type="entry name" value="ABC TRANSPORTER ATP-BINDING PROTEIN ALBC-RELATED"/>
    <property type="match status" value="1"/>
</dbReference>
<sequence>MISIKDISKTFGKQQALKSINLEFKKGECVALIGPNGSGKTTLIKIILGLLFPTSGNLTVNGVNIEKNVDYRADIGYMPQMSRLPENMTVAQVFALMKRLRKDVKELDTDIYEAFDIDGMSKKGLGKLSGGMRQKVSAALAFLFNPDILILDEPTAALDPVSNENLKQKISRVLADGKMVIITSHNLSDLDGIVDRVIYLMDGEVYFDKSIDELRSSTGEERLNKMIVKSLKPQLV</sequence>
<dbReference type="GO" id="GO:0016887">
    <property type="term" value="F:ATP hydrolysis activity"/>
    <property type="evidence" value="ECO:0007669"/>
    <property type="project" value="InterPro"/>
</dbReference>
<protein>
    <submittedName>
        <fullName evidence="5">ABC transporter ATP-binding protein</fullName>
    </submittedName>
</protein>
<dbReference type="PROSITE" id="PS50893">
    <property type="entry name" value="ABC_TRANSPORTER_2"/>
    <property type="match status" value="1"/>
</dbReference>
<evidence type="ECO:0000313" key="5">
    <source>
        <dbReference type="EMBL" id="NEN23910.1"/>
    </source>
</evidence>
<dbReference type="CDD" id="cd03230">
    <property type="entry name" value="ABC_DR_subfamily_A"/>
    <property type="match status" value="1"/>
</dbReference>
<dbReference type="Gene3D" id="3.40.50.300">
    <property type="entry name" value="P-loop containing nucleotide triphosphate hydrolases"/>
    <property type="match status" value="1"/>
</dbReference>
<comment type="caution">
    <text evidence="5">The sequence shown here is derived from an EMBL/GenBank/DDBJ whole genome shotgun (WGS) entry which is preliminary data.</text>
</comment>
<dbReference type="InterPro" id="IPR003439">
    <property type="entry name" value="ABC_transporter-like_ATP-bd"/>
</dbReference>
<dbReference type="SMART" id="SM00382">
    <property type="entry name" value="AAA"/>
    <property type="match status" value="1"/>
</dbReference>
<reference evidence="5 6" key="1">
    <citation type="submission" date="2020-02" db="EMBL/GenBank/DDBJ databases">
        <title>Out from the shadows clarifying the taxonomy of the family Cryomorphaceae and related taxa by utilizing the GTDB taxonomic framework.</title>
        <authorList>
            <person name="Bowman J.P."/>
        </authorList>
    </citation>
    <scope>NUCLEOTIDE SEQUENCE [LARGE SCALE GENOMIC DNA]</scope>
    <source>
        <strain evidence="5 6">QSSC 1-22</strain>
    </source>
</reference>
<dbReference type="SUPFAM" id="SSF52540">
    <property type="entry name" value="P-loop containing nucleoside triphosphate hydrolases"/>
    <property type="match status" value="1"/>
</dbReference>
<dbReference type="Pfam" id="PF00005">
    <property type="entry name" value="ABC_tran"/>
    <property type="match status" value="1"/>
</dbReference>
<dbReference type="EMBL" id="JAAGVY010000017">
    <property type="protein sequence ID" value="NEN23910.1"/>
    <property type="molecule type" value="Genomic_DNA"/>
</dbReference>
<evidence type="ECO:0000256" key="2">
    <source>
        <dbReference type="ARBA" id="ARBA00022741"/>
    </source>
</evidence>
<name>A0A7K3WQH1_9FLAO</name>
<feature type="domain" description="ABC transporter" evidence="4">
    <location>
        <begin position="2"/>
        <end position="227"/>
    </location>
</feature>
<dbReference type="InterPro" id="IPR003593">
    <property type="entry name" value="AAA+_ATPase"/>
</dbReference>
<keyword evidence="3 5" id="KW-0067">ATP-binding</keyword>
<keyword evidence="6" id="KW-1185">Reference proteome</keyword>
<accession>A0A7K3WQH1</accession>
<organism evidence="5 6">
    <name type="scientific">Cryomorpha ignava</name>
    <dbReference type="NCBI Taxonomy" id="101383"/>
    <lineage>
        <taxon>Bacteria</taxon>
        <taxon>Pseudomonadati</taxon>
        <taxon>Bacteroidota</taxon>
        <taxon>Flavobacteriia</taxon>
        <taxon>Flavobacteriales</taxon>
        <taxon>Cryomorphaceae</taxon>
        <taxon>Cryomorpha</taxon>
    </lineage>
</organism>
<proteinExistence type="predicted"/>
<dbReference type="PANTHER" id="PTHR42939:SF1">
    <property type="entry name" value="ABC TRANSPORTER ATP-BINDING PROTEIN ALBC-RELATED"/>
    <property type="match status" value="1"/>
</dbReference>
<dbReference type="AlphaFoldDB" id="A0A7K3WQH1"/>
<gene>
    <name evidence="5" type="ORF">G3O08_10410</name>
</gene>
<evidence type="ECO:0000256" key="1">
    <source>
        <dbReference type="ARBA" id="ARBA00022448"/>
    </source>
</evidence>
<evidence type="ECO:0000313" key="6">
    <source>
        <dbReference type="Proteomes" id="UP000486602"/>
    </source>
</evidence>
<dbReference type="RefSeq" id="WP_163285303.1">
    <property type="nucleotide sequence ID" value="NZ_JAAGVY010000017.1"/>
</dbReference>
<evidence type="ECO:0000256" key="3">
    <source>
        <dbReference type="ARBA" id="ARBA00022840"/>
    </source>
</evidence>
<dbReference type="Proteomes" id="UP000486602">
    <property type="component" value="Unassembled WGS sequence"/>
</dbReference>
<dbReference type="InterPro" id="IPR051782">
    <property type="entry name" value="ABC_Transporter_VariousFunc"/>
</dbReference>
<keyword evidence="2" id="KW-0547">Nucleotide-binding</keyword>
<keyword evidence="1" id="KW-0813">Transport</keyword>
<dbReference type="GO" id="GO:0005524">
    <property type="term" value="F:ATP binding"/>
    <property type="evidence" value="ECO:0007669"/>
    <property type="project" value="UniProtKB-KW"/>
</dbReference>
<dbReference type="InterPro" id="IPR027417">
    <property type="entry name" value="P-loop_NTPase"/>
</dbReference>
<evidence type="ECO:0000259" key="4">
    <source>
        <dbReference type="PROSITE" id="PS50893"/>
    </source>
</evidence>